<name>A0A4Q8L875_9GAMM</name>
<comment type="caution">
    <text evidence="12">The sequence shown here is derived from an EMBL/GenBank/DDBJ whole genome shotgun (WGS) entry which is preliminary data.</text>
</comment>
<evidence type="ECO:0000259" key="10">
    <source>
        <dbReference type="Pfam" id="PF02551"/>
    </source>
</evidence>
<protein>
    <recommendedName>
        <fullName evidence="7">Acyl-CoA thioesterase 2</fullName>
        <ecNumber evidence="5">3.1.2.20</ecNumber>
    </recommendedName>
    <alternativeName>
        <fullName evidence="8">Thioesterase II</fullName>
    </alternativeName>
</protein>
<keyword evidence="3" id="KW-0378">Hydrolase</keyword>
<dbReference type="Proteomes" id="UP000292627">
    <property type="component" value="Unassembled WGS sequence"/>
</dbReference>
<dbReference type="GO" id="GO:0006637">
    <property type="term" value="P:acyl-CoA metabolic process"/>
    <property type="evidence" value="ECO:0007669"/>
    <property type="project" value="InterPro"/>
</dbReference>
<feature type="region of interest" description="Disordered" evidence="9">
    <location>
        <begin position="1"/>
        <end position="33"/>
    </location>
</feature>
<dbReference type="PANTHER" id="PTHR11066:SF34">
    <property type="entry name" value="ACYL-COENZYME A THIOESTERASE 8"/>
    <property type="match status" value="1"/>
</dbReference>
<evidence type="ECO:0000313" key="13">
    <source>
        <dbReference type="Proteomes" id="UP000292627"/>
    </source>
</evidence>
<dbReference type="AlphaFoldDB" id="A0A4Q8L875"/>
<dbReference type="Pfam" id="PF02551">
    <property type="entry name" value="Acyl_CoA_thio"/>
    <property type="match status" value="1"/>
</dbReference>
<feature type="domain" description="Acyl-CoA thioesterase-like N-terminal HotDog" evidence="11">
    <location>
        <begin position="65"/>
        <end position="143"/>
    </location>
</feature>
<dbReference type="InterPro" id="IPR003703">
    <property type="entry name" value="Acyl_CoA_thio"/>
</dbReference>
<dbReference type="Pfam" id="PF13622">
    <property type="entry name" value="4HBT_3"/>
    <property type="match status" value="1"/>
</dbReference>
<dbReference type="EC" id="3.1.2.20" evidence="5"/>
<dbReference type="PANTHER" id="PTHR11066">
    <property type="entry name" value="ACYL-COA THIOESTERASE"/>
    <property type="match status" value="1"/>
</dbReference>
<evidence type="ECO:0000256" key="2">
    <source>
        <dbReference type="ARBA" id="ARBA00011881"/>
    </source>
</evidence>
<evidence type="ECO:0000256" key="9">
    <source>
        <dbReference type="SAM" id="MobiDB-lite"/>
    </source>
</evidence>
<evidence type="ECO:0000256" key="7">
    <source>
        <dbReference type="ARBA" id="ARBA00071120"/>
    </source>
</evidence>
<feature type="domain" description="Acyl-CoA thioesterase 2 C-terminal" evidence="10">
    <location>
        <begin position="196"/>
        <end position="315"/>
    </location>
</feature>
<evidence type="ECO:0000313" key="12">
    <source>
        <dbReference type="EMBL" id="TAA24419.1"/>
    </source>
</evidence>
<dbReference type="EMBL" id="SHMC01000004">
    <property type="protein sequence ID" value="TAA24419.1"/>
    <property type="molecule type" value="Genomic_DNA"/>
</dbReference>
<evidence type="ECO:0000256" key="4">
    <source>
        <dbReference type="ARBA" id="ARBA00023098"/>
    </source>
</evidence>
<comment type="catalytic activity">
    <reaction evidence="6">
        <text>a fatty acyl-CoA + H2O = a fatty acid + CoA + H(+)</text>
        <dbReference type="Rhea" id="RHEA:16781"/>
        <dbReference type="ChEBI" id="CHEBI:15377"/>
        <dbReference type="ChEBI" id="CHEBI:15378"/>
        <dbReference type="ChEBI" id="CHEBI:28868"/>
        <dbReference type="ChEBI" id="CHEBI:57287"/>
        <dbReference type="ChEBI" id="CHEBI:77636"/>
        <dbReference type="EC" id="3.1.2.20"/>
    </reaction>
    <physiologicalReaction direction="left-to-right" evidence="6">
        <dbReference type="Rhea" id="RHEA:16782"/>
    </physiologicalReaction>
</comment>
<evidence type="ECO:0000256" key="5">
    <source>
        <dbReference type="ARBA" id="ARBA00038894"/>
    </source>
</evidence>
<dbReference type="GO" id="GO:0009062">
    <property type="term" value="P:fatty acid catabolic process"/>
    <property type="evidence" value="ECO:0007669"/>
    <property type="project" value="TreeGrafter"/>
</dbReference>
<dbReference type="GO" id="GO:0047617">
    <property type="term" value="F:fatty acyl-CoA hydrolase activity"/>
    <property type="evidence" value="ECO:0007669"/>
    <property type="project" value="UniProtKB-EC"/>
</dbReference>
<dbReference type="Gene3D" id="2.40.160.210">
    <property type="entry name" value="Acyl-CoA thioesterase, double hotdog domain"/>
    <property type="match status" value="1"/>
</dbReference>
<comment type="subunit">
    <text evidence="2">Homotetramer.</text>
</comment>
<dbReference type="InterPro" id="IPR029069">
    <property type="entry name" value="HotDog_dom_sf"/>
</dbReference>
<proteinExistence type="inferred from homology"/>
<gene>
    <name evidence="12" type="ORF">EA660_11835</name>
</gene>
<dbReference type="OrthoDB" id="9781019at2"/>
<dbReference type="InterPro" id="IPR049449">
    <property type="entry name" value="TesB_ACOT8-like_N"/>
</dbReference>
<dbReference type="FunFam" id="2.40.160.210:FF:000001">
    <property type="entry name" value="Acyl-CoA thioesterase II"/>
    <property type="match status" value="1"/>
</dbReference>
<evidence type="ECO:0000256" key="6">
    <source>
        <dbReference type="ARBA" id="ARBA00050943"/>
    </source>
</evidence>
<evidence type="ECO:0000256" key="3">
    <source>
        <dbReference type="ARBA" id="ARBA00022801"/>
    </source>
</evidence>
<comment type="similarity">
    <text evidence="1">Belongs to the C/M/P thioester hydrolase family.</text>
</comment>
<evidence type="ECO:0000256" key="1">
    <source>
        <dbReference type="ARBA" id="ARBA00006538"/>
    </source>
</evidence>
<dbReference type="CDD" id="cd03445">
    <property type="entry name" value="Thioesterase_II_repeat2"/>
    <property type="match status" value="1"/>
</dbReference>
<dbReference type="InterPro" id="IPR025652">
    <property type="entry name" value="TesB_C"/>
</dbReference>
<dbReference type="GO" id="GO:0005829">
    <property type="term" value="C:cytosol"/>
    <property type="evidence" value="ECO:0007669"/>
    <property type="project" value="TreeGrafter"/>
</dbReference>
<reference evidence="12 13" key="1">
    <citation type="submission" date="2019-02" db="EMBL/GenBank/DDBJ databases">
        <title>WGS of Pseudoxanthomonas species novum from clinical isolates.</title>
        <authorList>
            <person name="Bernier A.-M."/>
            <person name="Bernard K."/>
            <person name="Vachon A."/>
        </authorList>
    </citation>
    <scope>NUCLEOTIDE SEQUENCE [LARGE SCALE GENOMIC DNA]</scope>
    <source>
        <strain evidence="12 13">NML171200</strain>
    </source>
</reference>
<feature type="compositionally biased region" description="Pro residues" evidence="9">
    <location>
        <begin position="22"/>
        <end position="33"/>
    </location>
</feature>
<sequence>MVAQSPPRRATRRADAAAILPAHPPRPRPPVSPEPVVAELIELLSLERLEENLFRGQSRDIGTKYVFGGQVLGQALSAAQATVDPAAQRRAHSLHAYFLRAGDVEAPIVYDVDRTRDGGSFSVRRVTAIQHGKVIFFCAASFQGDEPGVEHQPEMPQVPAPEDIDEQPSVPPQVMATLPPKIQRWLNRLGPFEFRHVQPRNELDPQRLPPRQQFWFRLSERVGDSPELHRTLLAYASDYQLLGTANFPHGISYYQPNVQMASLDHAIWFHRPFRADDWLLYAIDSPTMQNARGMARGLIFDRAGRLVASTAQEGLIRVVPSAGDAAHVPAKE</sequence>
<organism evidence="12 13">
    <name type="scientific">Pseudoxanthomonas winnipegensis</name>
    <dbReference type="NCBI Taxonomy" id="2480810"/>
    <lineage>
        <taxon>Bacteria</taxon>
        <taxon>Pseudomonadati</taxon>
        <taxon>Pseudomonadota</taxon>
        <taxon>Gammaproteobacteria</taxon>
        <taxon>Lysobacterales</taxon>
        <taxon>Lysobacteraceae</taxon>
        <taxon>Pseudoxanthomonas</taxon>
    </lineage>
</organism>
<evidence type="ECO:0000259" key="11">
    <source>
        <dbReference type="Pfam" id="PF13622"/>
    </source>
</evidence>
<dbReference type="SUPFAM" id="SSF54637">
    <property type="entry name" value="Thioesterase/thiol ester dehydrase-isomerase"/>
    <property type="match status" value="2"/>
</dbReference>
<dbReference type="InterPro" id="IPR042171">
    <property type="entry name" value="Acyl-CoA_hotdog"/>
</dbReference>
<feature type="region of interest" description="Disordered" evidence="9">
    <location>
        <begin position="147"/>
        <end position="168"/>
    </location>
</feature>
<evidence type="ECO:0000256" key="8">
    <source>
        <dbReference type="ARBA" id="ARBA00079653"/>
    </source>
</evidence>
<dbReference type="CDD" id="cd03444">
    <property type="entry name" value="Thioesterase_II_repeat1"/>
    <property type="match status" value="1"/>
</dbReference>
<keyword evidence="4" id="KW-0443">Lipid metabolism</keyword>
<accession>A0A4Q8L875</accession>